<proteinExistence type="predicted"/>
<protein>
    <submittedName>
        <fullName evidence="3">Fibrinogen beta and gamma chains, C-terminal globular domain</fullName>
    </submittedName>
</protein>
<keyword evidence="1" id="KW-0732">Signal</keyword>
<feature type="signal peptide" evidence="1">
    <location>
        <begin position="1"/>
        <end position="18"/>
    </location>
</feature>
<evidence type="ECO:0000313" key="4">
    <source>
        <dbReference type="Proteomes" id="UP000199450"/>
    </source>
</evidence>
<dbReference type="STRING" id="295069.SAMN05421856_104304"/>
<dbReference type="InterPro" id="IPR014716">
    <property type="entry name" value="Fibrinogen_a/b/g_C_1"/>
</dbReference>
<name>A0A1H7ZIT7_9FLAO</name>
<accession>A0A1H7ZIT7</accession>
<organism evidence="3 4">
    <name type="scientific">Chryseobacterium taichungense</name>
    <dbReference type="NCBI Taxonomy" id="295069"/>
    <lineage>
        <taxon>Bacteria</taxon>
        <taxon>Pseudomonadati</taxon>
        <taxon>Bacteroidota</taxon>
        <taxon>Flavobacteriia</taxon>
        <taxon>Flavobacteriales</taxon>
        <taxon>Weeksellaceae</taxon>
        <taxon>Chryseobacterium group</taxon>
        <taxon>Chryseobacterium</taxon>
    </lineage>
</organism>
<dbReference type="PROSITE" id="PS51406">
    <property type="entry name" value="FIBRINOGEN_C_2"/>
    <property type="match status" value="1"/>
</dbReference>
<feature type="domain" description="Fibrinogen C-terminal" evidence="2">
    <location>
        <begin position="311"/>
        <end position="367"/>
    </location>
</feature>
<evidence type="ECO:0000256" key="1">
    <source>
        <dbReference type="SAM" id="SignalP"/>
    </source>
</evidence>
<evidence type="ECO:0000259" key="2">
    <source>
        <dbReference type="PROSITE" id="PS51406"/>
    </source>
</evidence>
<dbReference type="EMBL" id="FOBV01000004">
    <property type="protein sequence ID" value="SEM58161.1"/>
    <property type="molecule type" value="Genomic_DNA"/>
</dbReference>
<keyword evidence="4" id="KW-1185">Reference proteome</keyword>
<dbReference type="InterPro" id="IPR002181">
    <property type="entry name" value="Fibrinogen_a/b/g_C_dom"/>
</dbReference>
<evidence type="ECO:0000313" key="3">
    <source>
        <dbReference type="EMBL" id="SEM58161.1"/>
    </source>
</evidence>
<dbReference type="RefSeq" id="WP_143052683.1">
    <property type="nucleotide sequence ID" value="NZ_FOBV01000004.1"/>
</dbReference>
<feature type="chain" id="PRO_5011457358" evidence="1">
    <location>
        <begin position="19"/>
        <end position="531"/>
    </location>
</feature>
<dbReference type="InterPro" id="IPR036056">
    <property type="entry name" value="Fibrinogen-like_C"/>
</dbReference>
<dbReference type="Proteomes" id="UP000199450">
    <property type="component" value="Unassembled WGS sequence"/>
</dbReference>
<reference evidence="4" key="1">
    <citation type="submission" date="2016-10" db="EMBL/GenBank/DDBJ databases">
        <authorList>
            <person name="Varghese N."/>
            <person name="Submissions S."/>
        </authorList>
    </citation>
    <scope>NUCLEOTIDE SEQUENCE [LARGE SCALE GENOMIC DNA]</scope>
    <source>
        <strain evidence="4">DSM 17453</strain>
    </source>
</reference>
<dbReference type="Gene3D" id="3.90.215.10">
    <property type="entry name" value="Gamma Fibrinogen, chain A, domain 1"/>
    <property type="match status" value="1"/>
</dbReference>
<dbReference type="SUPFAM" id="SSF56496">
    <property type="entry name" value="Fibrinogen C-terminal domain-like"/>
    <property type="match status" value="1"/>
</dbReference>
<sequence>MKHLFTTIALLFSMTAFAQVGINNTSPKATLDITAKSTGSTTAEGLIAPRLEGVDIKGKDANYDTAQKGAIVYALSAVASPSTKTANITAEGYYYFDGSVWQKLSNSSVPSVVVTSSALNGTYKAGTAMTASNTFTVTLTNNSFSTATIAFSTSDLALSGVTGLSVASVSPTSSTLIAGGTVTVTYTLSGTPAACGTLSATWSKLTLSSVKTSTVMPNFTCSAGSWGSVSPEYRLNGLINGTSYSGTYTLPYTAGGSSCAYTGETLTQSGLTLTLTAGNYSISGNLTYTLSGTYTGATNGAVTFTTAGGCTIYLGPCASCKEIKDKGLTTADGVYYVDIDQAGATYAPMKAQCDMTTDGGGWTLISNYTRTANNGTMGTQLAYFPLIQGSLGANEASNTITWGQINSSILNTISFTEVRWRAEGGYYSSSDILDIKTSLVANISALKANTALTNNFSKLPAHNILNYPESFTGFGNTPMVISANRSVAGGCSGIVLYRMFGYGVINSEYHSDCGGTYTSNGTSSLIRTYVR</sequence>
<dbReference type="NCBIfam" id="NF040941">
    <property type="entry name" value="GGGWT_bact"/>
    <property type="match status" value="1"/>
</dbReference>
<dbReference type="AlphaFoldDB" id="A0A1H7ZIT7"/>
<gene>
    <name evidence="3" type="ORF">SAMN05421856_104304</name>
</gene>
<dbReference type="OrthoDB" id="1252557at2"/>